<evidence type="ECO:0000313" key="3">
    <source>
        <dbReference type="Proteomes" id="UP001521116"/>
    </source>
</evidence>
<organism evidence="2 3">
    <name type="scientific">Neofusicoccum ribis</name>
    <dbReference type="NCBI Taxonomy" id="45134"/>
    <lineage>
        <taxon>Eukaryota</taxon>
        <taxon>Fungi</taxon>
        <taxon>Dikarya</taxon>
        <taxon>Ascomycota</taxon>
        <taxon>Pezizomycotina</taxon>
        <taxon>Dothideomycetes</taxon>
        <taxon>Dothideomycetes incertae sedis</taxon>
        <taxon>Botryosphaeriales</taxon>
        <taxon>Botryosphaeriaceae</taxon>
        <taxon>Neofusicoccum</taxon>
    </lineage>
</organism>
<proteinExistence type="predicted"/>
<feature type="region of interest" description="Disordered" evidence="1">
    <location>
        <begin position="41"/>
        <end position="68"/>
    </location>
</feature>
<accession>A0ABR3SAZ2</accession>
<sequence>MGAPLVILVLSPVFSLFFLLSLYFLFFFTAAIDAADQDSSEHSATTKKGHDQRPRAGRPGPTPTPTSTAQAIDAAAALVTTANAGIQEHLAGLLDGMRRPPFQLLLVDRPRVRLALALCPHLREAGITTALHITVPILQRASMDGGDHGALLILKRDLAACAAALWMMTLAPFTPTPTEAFDSAVVAFTQRLGPVHPVLLVLHLVRQLNADGLGPVTAQLLNLLERLLFLLSDSPLRARVEQAWWEARFMVDQQGVGGGVRDLCVVDGGRD</sequence>
<gene>
    <name evidence="2" type="ORF">SLS56_011893</name>
</gene>
<name>A0ABR3SAZ2_9PEZI</name>
<dbReference type="EMBL" id="JAJVDC020000328">
    <property type="protein sequence ID" value="KAL1615198.1"/>
    <property type="molecule type" value="Genomic_DNA"/>
</dbReference>
<evidence type="ECO:0000313" key="2">
    <source>
        <dbReference type="EMBL" id="KAL1615198.1"/>
    </source>
</evidence>
<keyword evidence="3" id="KW-1185">Reference proteome</keyword>
<reference evidence="2 3" key="1">
    <citation type="submission" date="2024-02" db="EMBL/GenBank/DDBJ databases">
        <title>De novo assembly and annotation of 12 fungi associated with fruit tree decline syndrome in Ontario, Canada.</title>
        <authorList>
            <person name="Sulman M."/>
            <person name="Ellouze W."/>
            <person name="Ilyukhin E."/>
        </authorList>
    </citation>
    <scope>NUCLEOTIDE SEQUENCE [LARGE SCALE GENOMIC DNA]</scope>
    <source>
        <strain evidence="2 3">M1-105</strain>
    </source>
</reference>
<comment type="caution">
    <text evidence="2">The sequence shown here is derived from an EMBL/GenBank/DDBJ whole genome shotgun (WGS) entry which is preliminary data.</text>
</comment>
<evidence type="ECO:0000256" key="1">
    <source>
        <dbReference type="SAM" id="MobiDB-lite"/>
    </source>
</evidence>
<dbReference type="Proteomes" id="UP001521116">
    <property type="component" value="Unassembled WGS sequence"/>
</dbReference>
<protein>
    <submittedName>
        <fullName evidence="2">Uncharacterized protein</fullName>
    </submittedName>
</protein>